<evidence type="ECO:0000256" key="1">
    <source>
        <dbReference type="SAM" id="SignalP"/>
    </source>
</evidence>
<feature type="chain" id="PRO_5007867149" evidence="1">
    <location>
        <begin position="20"/>
        <end position="457"/>
    </location>
</feature>
<proteinExistence type="evidence at transcript level"/>
<keyword evidence="1" id="KW-0732">Signal</keyword>
<dbReference type="EMBL" id="KU529795">
    <property type="protein sequence ID" value="AMY95568.1"/>
    <property type="molecule type" value="mRNA"/>
</dbReference>
<sequence length="457" mass="51091" precursor="true">MKLAITLWLFLVGIHASQGTVTDAEVEAAFDELEKMLTNNQNIIDKINGAKADIIKETTKGPAKKARLLGMAKALNLAVPKLKSSDSAEVAQGVLNVVAGIAEFVPGGVFVASFMSIISSIIGLVSGTKADNTIRDIVSAAVRESADEEMEGKAAASRAELTAAMQYLLSKHDKELDADDVTRMTTQIRVTTGIGILEMLANRIKHRSKSTNKAEQQQCYNFCLLYAQIASIRDMIMIDLIYQLRRAGDNDEADGYENVKLNNINAYRRTLQFLNDPEPAQAGVVHLYHPPGHSTTAKYIHDFMKMAKVAPATAYLSASYNLRSVKWPQWRVYAGSYMEFSKNVAPFRTWMDFTKRDDGYWRISKAKYRMVVTEKYPKYVTVKESVPDNNERSHFVVMRYAGSQIVTISCRKWPEKFWKGESGTEYLVLRDGFTGDDTQLTMAPSPRVDTDYNIIEG</sequence>
<protein>
    <submittedName>
        <fullName evidence="2">TX-1</fullName>
    </submittedName>
</protein>
<dbReference type="AlphaFoldDB" id="A0A165TKZ8"/>
<reference evidence="2" key="1">
    <citation type="journal article" date="2016" name="Toxins">
        <title>Tentacle Transcriptome and Venom Proteome of the Pacific Sea Nettle, Chrysaora fuscescens (Cnidaria: Scyphozoa).</title>
        <authorList>
            <person name="Ponce D."/>
            <person name="Brinkman D.L."/>
            <person name="Potriquet J."/>
            <person name="Mulvenna J."/>
        </authorList>
    </citation>
    <scope>NUCLEOTIDE SEQUENCE</scope>
</reference>
<organism evidence="2">
    <name type="scientific">Chrysaora fuscescens</name>
    <dbReference type="NCBI Taxonomy" id="880219"/>
    <lineage>
        <taxon>Eukaryota</taxon>
        <taxon>Metazoa</taxon>
        <taxon>Cnidaria</taxon>
        <taxon>Scyphozoa</taxon>
        <taxon>Semaeostomeae</taxon>
        <taxon>Pelagiidae</taxon>
        <taxon>Chrysaora</taxon>
    </lineage>
</organism>
<evidence type="ECO:0000313" key="2">
    <source>
        <dbReference type="EMBL" id="AMY95568.1"/>
    </source>
</evidence>
<name>A0A165TKZ8_9CNID</name>
<feature type="signal peptide" evidence="1">
    <location>
        <begin position="1"/>
        <end position="19"/>
    </location>
</feature>
<accession>A0A165TKZ8</accession>